<evidence type="ECO:0000313" key="1">
    <source>
        <dbReference type="EMBL" id="OGZ19822.1"/>
    </source>
</evidence>
<evidence type="ECO:0008006" key="3">
    <source>
        <dbReference type="Google" id="ProtNLM"/>
    </source>
</evidence>
<dbReference type="AlphaFoldDB" id="A0A1G2E291"/>
<sequence>MNTRKITLILVVLSVLSLIVSADLILTPRNNGSPLVQSVSAQEIYPMFLCPCCGKPLDPQNICCGMAKEMIDYIDSLVAQNLSEKEIISTYIKKYGLNSFVDKNEQEEFKEELVKTAPIDRPIISLAPGTLDLGNISQKGGIVTTLFELKNEGKKDLTIDRLDSSCGCTSAAVVFEGQEGPRFAMAGHGIESPQDWKLTIPAGKSAQLKVYYDPSVHQDLRGAVTREIYIYSNDPINFEQKVTIELNQVD</sequence>
<dbReference type="EMBL" id="MHMA01000034">
    <property type="protein sequence ID" value="OGZ19822.1"/>
    <property type="molecule type" value="Genomic_DNA"/>
</dbReference>
<dbReference type="InterPro" id="IPR038297">
    <property type="entry name" value="CcmH/CycL/NrfF/Ccl2_sf"/>
</dbReference>
<dbReference type="Pfam" id="PF07610">
    <property type="entry name" value="DUF1573"/>
    <property type="match status" value="1"/>
</dbReference>
<dbReference type="InterPro" id="IPR013783">
    <property type="entry name" value="Ig-like_fold"/>
</dbReference>
<dbReference type="Proteomes" id="UP000178721">
    <property type="component" value="Unassembled WGS sequence"/>
</dbReference>
<organism evidence="1 2">
    <name type="scientific">Candidatus Nealsonbacteria bacterium RIFCSPHIGHO2_01_FULL_43_31</name>
    <dbReference type="NCBI Taxonomy" id="1801665"/>
    <lineage>
        <taxon>Bacteria</taxon>
        <taxon>Candidatus Nealsoniibacteriota</taxon>
    </lineage>
</organism>
<gene>
    <name evidence="1" type="ORF">A2654_00190</name>
</gene>
<name>A0A1G2E291_9BACT</name>
<evidence type="ECO:0000313" key="2">
    <source>
        <dbReference type="Proteomes" id="UP000178721"/>
    </source>
</evidence>
<protein>
    <recommendedName>
        <fullName evidence="3">DUF1573 domain-containing protein</fullName>
    </recommendedName>
</protein>
<dbReference type="Gene3D" id="1.10.8.640">
    <property type="entry name" value="Cytochrome C biogenesis protein"/>
    <property type="match status" value="1"/>
</dbReference>
<reference evidence="1 2" key="1">
    <citation type="journal article" date="2016" name="Nat. Commun.">
        <title>Thousands of microbial genomes shed light on interconnected biogeochemical processes in an aquifer system.</title>
        <authorList>
            <person name="Anantharaman K."/>
            <person name="Brown C.T."/>
            <person name="Hug L.A."/>
            <person name="Sharon I."/>
            <person name="Castelle C.J."/>
            <person name="Probst A.J."/>
            <person name="Thomas B.C."/>
            <person name="Singh A."/>
            <person name="Wilkins M.J."/>
            <person name="Karaoz U."/>
            <person name="Brodie E.L."/>
            <person name="Williams K.H."/>
            <person name="Hubbard S.S."/>
            <person name="Banfield J.F."/>
        </authorList>
    </citation>
    <scope>NUCLEOTIDE SEQUENCE [LARGE SCALE GENOMIC DNA]</scope>
</reference>
<accession>A0A1G2E291</accession>
<proteinExistence type="predicted"/>
<comment type="caution">
    <text evidence="1">The sequence shown here is derived from an EMBL/GenBank/DDBJ whole genome shotgun (WGS) entry which is preliminary data.</text>
</comment>
<dbReference type="Gene3D" id="2.60.40.10">
    <property type="entry name" value="Immunoglobulins"/>
    <property type="match status" value="1"/>
</dbReference>
<dbReference type="InterPro" id="IPR011467">
    <property type="entry name" value="DUF1573"/>
</dbReference>